<dbReference type="CDD" id="cd02440">
    <property type="entry name" value="AdoMet_MTases"/>
    <property type="match status" value="1"/>
</dbReference>
<dbReference type="RefSeq" id="WP_198515537.1">
    <property type="nucleotide sequence ID" value="NZ_JBHTBD010000018.1"/>
</dbReference>
<organism evidence="3 4">
    <name type="scientific">Marinobacter aromaticivorans</name>
    <dbReference type="NCBI Taxonomy" id="1494078"/>
    <lineage>
        <taxon>Bacteria</taxon>
        <taxon>Pseudomonadati</taxon>
        <taxon>Pseudomonadota</taxon>
        <taxon>Gammaproteobacteria</taxon>
        <taxon>Pseudomonadales</taxon>
        <taxon>Marinobacteraceae</taxon>
        <taxon>Marinobacter</taxon>
    </lineage>
</organism>
<evidence type="ECO:0000313" key="4">
    <source>
        <dbReference type="Proteomes" id="UP001596506"/>
    </source>
</evidence>
<evidence type="ECO:0000313" key="3">
    <source>
        <dbReference type="EMBL" id="MFC7296717.1"/>
    </source>
</evidence>
<dbReference type="Gene3D" id="3.40.50.150">
    <property type="entry name" value="Vaccinia Virus protein VP39"/>
    <property type="match status" value="1"/>
</dbReference>
<accession>A0ABW2J0P2</accession>
<protein>
    <submittedName>
        <fullName evidence="3">Class I SAM-dependent methyltransferase</fullName>
        <ecNumber evidence="3">2.1.1.-</ecNumber>
    </submittedName>
</protein>
<keyword evidence="1 3" id="KW-0808">Transferase</keyword>
<evidence type="ECO:0000259" key="2">
    <source>
        <dbReference type="Pfam" id="PF13649"/>
    </source>
</evidence>
<proteinExistence type="predicted"/>
<dbReference type="Proteomes" id="UP001596506">
    <property type="component" value="Unassembled WGS sequence"/>
</dbReference>
<name>A0ABW2J0P2_9GAMM</name>
<dbReference type="InterPro" id="IPR041698">
    <property type="entry name" value="Methyltransf_25"/>
</dbReference>
<dbReference type="SUPFAM" id="SSF53335">
    <property type="entry name" value="S-adenosyl-L-methionine-dependent methyltransferases"/>
    <property type="match status" value="1"/>
</dbReference>
<keyword evidence="3" id="KW-0489">Methyltransferase</keyword>
<keyword evidence="4" id="KW-1185">Reference proteome</keyword>
<comment type="caution">
    <text evidence="3">The sequence shown here is derived from an EMBL/GenBank/DDBJ whole genome shotgun (WGS) entry which is preliminary data.</text>
</comment>
<dbReference type="GO" id="GO:0032259">
    <property type="term" value="P:methylation"/>
    <property type="evidence" value="ECO:0007669"/>
    <property type="project" value="UniProtKB-KW"/>
</dbReference>
<dbReference type="EC" id="2.1.1.-" evidence="3"/>
<evidence type="ECO:0000256" key="1">
    <source>
        <dbReference type="ARBA" id="ARBA00022679"/>
    </source>
</evidence>
<dbReference type="Pfam" id="PF13649">
    <property type="entry name" value="Methyltransf_25"/>
    <property type="match status" value="1"/>
</dbReference>
<gene>
    <name evidence="3" type="ORF">ACFQQA_18560</name>
</gene>
<feature type="domain" description="Methyltransferase" evidence="2">
    <location>
        <begin position="45"/>
        <end position="140"/>
    </location>
</feature>
<dbReference type="GO" id="GO:0008168">
    <property type="term" value="F:methyltransferase activity"/>
    <property type="evidence" value="ECO:0007669"/>
    <property type="project" value="UniProtKB-KW"/>
</dbReference>
<reference evidence="4" key="1">
    <citation type="journal article" date="2019" name="Int. J. Syst. Evol. Microbiol.">
        <title>The Global Catalogue of Microorganisms (GCM) 10K type strain sequencing project: providing services to taxonomists for standard genome sequencing and annotation.</title>
        <authorList>
            <consortium name="The Broad Institute Genomics Platform"/>
            <consortium name="The Broad Institute Genome Sequencing Center for Infectious Disease"/>
            <person name="Wu L."/>
            <person name="Ma J."/>
        </authorList>
    </citation>
    <scope>NUCLEOTIDE SEQUENCE [LARGE SCALE GENOMIC DNA]</scope>
    <source>
        <strain evidence="4">CCUG 60559</strain>
    </source>
</reference>
<sequence>MNKPRELQKEFFPATAMPDNAWWSALWPDPDGIVRTLGIEAGMTVVDLCCGDGYFTAPLAELVNGNVYALDIDPEMLNQARSEVERRGASVAEWLCADARDIAGLVPHEIDYVLIANTFHGVPDKTALAQAVWRVLKAGGRFVIVNWHQVAREQTTVLDKPRGPKTEMRMSPEQVRAVVEPAGFQLTDLVELPPYHYGVIFQKP</sequence>
<dbReference type="EMBL" id="JBHTBD010000018">
    <property type="protein sequence ID" value="MFC7296717.1"/>
    <property type="molecule type" value="Genomic_DNA"/>
</dbReference>
<dbReference type="PANTHER" id="PTHR43861">
    <property type="entry name" value="TRANS-ACONITATE 2-METHYLTRANSFERASE-RELATED"/>
    <property type="match status" value="1"/>
</dbReference>
<dbReference type="InterPro" id="IPR029063">
    <property type="entry name" value="SAM-dependent_MTases_sf"/>
</dbReference>